<dbReference type="GO" id="GO:0030121">
    <property type="term" value="C:AP-1 adaptor complex"/>
    <property type="evidence" value="ECO:0007669"/>
    <property type="project" value="TreeGrafter"/>
</dbReference>
<feature type="compositionally biased region" description="Low complexity" evidence="1">
    <location>
        <begin position="105"/>
        <end position="123"/>
    </location>
</feature>
<feature type="compositionally biased region" description="Low complexity" evidence="1">
    <location>
        <begin position="249"/>
        <end position="270"/>
    </location>
</feature>
<accession>A0AAN9BFZ5</accession>
<feature type="region of interest" description="Disordered" evidence="1">
    <location>
        <begin position="1"/>
        <end position="723"/>
    </location>
</feature>
<sequence length="1026" mass="109413">MSNFIPMVSSSPPPIEDGQSFGWEGDEDDDDFGNFASAPGSGVIGSDHEETEMPGFDVNWSHVDSPAFQSGDKDLSPLVVSDRDASSLNPESAKNESALKENGKGSSYISDSVGSGSSSPSKSDTGPAEGSGATESDAGPGGDNDFNEDDDFADFAAFQDESSSKNKPQVGSLPLQKPDHQEKGAVENHEDSGEKTVESVMEKSRESTTDSGVFSTDISPLTKSESFSEGDRIVQSEDETFTELPQDTPQASSSPSVSGHSSSDAGSDAQNKQENCDVSIDSRSDTPRNEDTAEKGDEFPSKDERQDKENEMQEGSGASEQEETSVNKQKQEKCDSADRVEDCSNTENKTEVSDKAEVAAENSDDESPHSNSPVAIESEEGFSKSISGDEIVEENAEWAASETSQSSPSPPVPDIENSAHSDQVGEPEDLVLRTNSVEFDQDAVCTVDDDDDFGDFSTTVNDIKSSDIPSKLSSPDSGTPGNQTPDVESGDNDSGDFNKQSNIDQTIPGQGANEAETENKSEEIVECNNESNDDDFADFPATAAAQEKDETEDFGDFSANFNQSQKEEDDFGDFSSKENAQGDGEEDFGDSFTNKKSECTSKEDEFGDFSSKDASNEVDDDDDFGDFSAQPASSAAPAADSKTDNFAAFSAKPASGSEDDDDFGDFSSQSATAAAPSGDSGWANFAGPSSAEADVEESDDFGNFSDTKPAAAQDSTTTAQSGPDVAMALKSTFGKALSDCFPGYSAPTPLLAEEAENESASKEDKRATEPTDADKFGMLEIILKHGLRFRSASLQTWQVVQHPSKKDPRVRLWGHLKDVDGSQAVIYHFAKSHTNSLLFNTLSIDTQNMLIGHKKVAVPIFATGLSLLEPIRGGERDRSLGMGGPLPKGAVPSATTTTPTLVDPNQPNVEHPTQEIPAVDFDWSTSGLTNPLTSKSLDLDFLVVQDNDTSEKPSVFQSEILDAPRSSVKSTHPLEDILKSVKPTSVRSRRDNAATSQMSAEASRVLAGLPDLSFMHSKVLMFPIKN</sequence>
<keyword evidence="4" id="KW-1185">Reference proteome</keyword>
<evidence type="ECO:0000259" key="2">
    <source>
        <dbReference type="Pfam" id="PF15045"/>
    </source>
</evidence>
<feature type="compositionally biased region" description="Polar residues" evidence="1">
    <location>
        <begin position="495"/>
        <end position="508"/>
    </location>
</feature>
<evidence type="ECO:0000313" key="4">
    <source>
        <dbReference type="Proteomes" id="UP001374579"/>
    </source>
</evidence>
<dbReference type="Pfam" id="PF15045">
    <property type="entry name" value="Clathrin_bdg"/>
    <property type="match status" value="1"/>
</dbReference>
<comment type="caution">
    <text evidence="3">The sequence shown here is derived from an EMBL/GenBank/DDBJ whole genome shotgun (WGS) entry which is preliminary data.</text>
</comment>
<proteinExistence type="predicted"/>
<name>A0AAN9BFZ5_9CAEN</name>
<reference evidence="3 4" key="1">
    <citation type="submission" date="2024-02" db="EMBL/GenBank/DDBJ databases">
        <title>Chromosome-scale genome assembly of the rough periwinkle Littorina saxatilis.</title>
        <authorList>
            <person name="De Jode A."/>
            <person name="Faria R."/>
            <person name="Formenti G."/>
            <person name="Sims Y."/>
            <person name="Smith T.P."/>
            <person name="Tracey A."/>
            <person name="Wood J.M.D."/>
            <person name="Zagrodzka Z.B."/>
            <person name="Johannesson K."/>
            <person name="Butlin R.K."/>
            <person name="Leder E.H."/>
        </authorList>
    </citation>
    <scope>NUCLEOTIDE SEQUENCE [LARGE SCALE GENOMIC DNA]</scope>
    <source>
        <strain evidence="3">Snail1</strain>
        <tissue evidence="3">Muscle</tissue>
    </source>
</reference>
<dbReference type="PANTHER" id="PTHR16156">
    <property type="entry name" value="AFTIPHILIN A-RELATED"/>
    <property type="match status" value="1"/>
</dbReference>
<feature type="compositionally biased region" description="Low complexity" evidence="1">
    <location>
        <begin position="710"/>
        <end position="721"/>
    </location>
</feature>
<feature type="compositionally biased region" description="Polar residues" evidence="1">
    <location>
        <begin position="893"/>
        <end position="908"/>
    </location>
</feature>
<dbReference type="GO" id="GO:0032588">
    <property type="term" value="C:trans-Golgi network membrane"/>
    <property type="evidence" value="ECO:0007669"/>
    <property type="project" value="InterPro"/>
</dbReference>
<feature type="region of interest" description="Disordered" evidence="1">
    <location>
        <begin position="876"/>
        <end position="922"/>
    </location>
</feature>
<feature type="compositionally biased region" description="Basic and acidic residues" evidence="1">
    <location>
        <begin position="280"/>
        <end position="311"/>
    </location>
</feature>
<feature type="compositionally biased region" description="Basic and acidic residues" evidence="1">
    <location>
        <begin position="93"/>
        <end position="103"/>
    </location>
</feature>
<organism evidence="3 4">
    <name type="scientific">Littorina saxatilis</name>
    <dbReference type="NCBI Taxonomy" id="31220"/>
    <lineage>
        <taxon>Eukaryota</taxon>
        <taxon>Metazoa</taxon>
        <taxon>Spiralia</taxon>
        <taxon>Lophotrochozoa</taxon>
        <taxon>Mollusca</taxon>
        <taxon>Gastropoda</taxon>
        <taxon>Caenogastropoda</taxon>
        <taxon>Littorinimorpha</taxon>
        <taxon>Littorinoidea</taxon>
        <taxon>Littorinidae</taxon>
        <taxon>Littorina</taxon>
    </lineage>
</organism>
<dbReference type="PANTHER" id="PTHR16156:SF10">
    <property type="entry name" value="AFTIPHILIN-RELATED"/>
    <property type="match status" value="1"/>
</dbReference>
<feature type="compositionally biased region" description="Basic and acidic residues" evidence="1">
    <location>
        <begin position="71"/>
        <end position="85"/>
    </location>
</feature>
<feature type="compositionally biased region" description="Basic and acidic residues" evidence="1">
    <location>
        <begin position="593"/>
        <end position="615"/>
    </location>
</feature>
<feature type="compositionally biased region" description="Basic and acidic residues" evidence="1">
    <location>
        <begin position="329"/>
        <end position="358"/>
    </location>
</feature>
<dbReference type="InterPro" id="IPR029205">
    <property type="entry name" value="Clathrin-bd"/>
</dbReference>
<feature type="compositionally biased region" description="Polar residues" evidence="1">
    <location>
        <begin position="209"/>
        <end position="227"/>
    </location>
</feature>
<feature type="compositionally biased region" description="Low complexity" evidence="1">
    <location>
        <begin position="626"/>
        <end position="640"/>
    </location>
</feature>
<dbReference type="InterPro" id="IPR046359">
    <property type="entry name" value="Aftin-like"/>
</dbReference>
<dbReference type="AlphaFoldDB" id="A0AAN9BFZ5"/>
<feature type="compositionally biased region" description="Polar residues" evidence="1">
    <location>
        <begin position="316"/>
        <end position="328"/>
    </location>
</feature>
<feature type="domain" description="Aftiphilin clathrin-binding box" evidence="2">
    <location>
        <begin position="811"/>
        <end position="866"/>
    </location>
</feature>
<protein>
    <recommendedName>
        <fullName evidence="2">Aftiphilin clathrin-binding box domain-containing protein</fullName>
    </recommendedName>
</protein>
<evidence type="ECO:0000256" key="1">
    <source>
        <dbReference type="SAM" id="MobiDB-lite"/>
    </source>
</evidence>
<dbReference type="Proteomes" id="UP001374579">
    <property type="component" value="Unassembled WGS sequence"/>
</dbReference>
<feature type="compositionally biased region" description="Acidic residues" evidence="1">
    <location>
        <begin position="616"/>
        <end position="625"/>
    </location>
</feature>
<feature type="compositionally biased region" description="Basic and acidic residues" evidence="1">
    <location>
        <begin position="177"/>
        <end position="208"/>
    </location>
</feature>
<gene>
    <name evidence="3" type="ORF">V1264_019421</name>
</gene>
<feature type="compositionally biased region" description="Polar residues" evidence="1">
    <location>
        <begin position="461"/>
        <end position="486"/>
    </location>
</feature>
<evidence type="ECO:0000313" key="3">
    <source>
        <dbReference type="EMBL" id="KAK7104757.1"/>
    </source>
</evidence>
<dbReference type="EMBL" id="JBAMIC010000008">
    <property type="protein sequence ID" value="KAK7104757.1"/>
    <property type="molecule type" value="Genomic_DNA"/>
</dbReference>
<dbReference type="GO" id="GO:0030276">
    <property type="term" value="F:clathrin binding"/>
    <property type="evidence" value="ECO:0007669"/>
    <property type="project" value="InterPro"/>
</dbReference>